<feature type="domain" description="PRELI/MSF1" evidence="1">
    <location>
        <begin position="1"/>
        <end position="175"/>
    </location>
</feature>
<dbReference type="RefSeq" id="XP_019638335.1">
    <property type="nucleotide sequence ID" value="XM_019782776.1"/>
</dbReference>
<keyword evidence="2" id="KW-1185">Reference proteome</keyword>
<dbReference type="Pfam" id="PF04707">
    <property type="entry name" value="PRELI"/>
    <property type="match status" value="1"/>
</dbReference>
<evidence type="ECO:0000313" key="2">
    <source>
        <dbReference type="Proteomes" id="UP000515135"/>
    </source>
</evidence>
<dbReference type="InterPro" id="IPR006797">
    <property type="entry name" value="PRELI/MSF1_dom"/>
</dbReference>
<dbReference type="InterPro" id="IPR037365">
    <property type="entry name" value="Slowmo/Ups"/>
</dbReference>
<organism evidence="2 3">
    <name type="scientific">Branchiostoma belcheri</name>
    <name type="common">Amphioxus</name>
    <dbReference type="NCBI Taxonomy" id="7741"/>
    <lineage>
        <taxon>Eukaryota</taxon>
        <taxon>Metazoa</taxon>
        <taxon>Chordata</taxon>
        <taxon>Cephalochordata</taxon>
        <taxon>Leptocardii</taxon>
        <taxon>Amphioxiformes</taxon>
        <taxon>Branchiostomatidae</taxon>
        <taxon>Branchiostoma</taxon>
    </lineage>
</organism>
<dbReference type="OrthoDB" id="407630at2759"/>
<dbReference type="PROSITE" id="PS50904">
    <property type="entry name" value="PRELI_MSF1"/>
    <property type="match status" value="1"/>
</dbReference>
<reference evidence="3" key="1">
    <citation type="submission" date="2025-08" db="UniProtKB">
        <authorList>
            <consortium name="RefSeq"/>
        </authorList>
    </citation>
    <scope>IDENTIFICATION</scope>
    <source>
        <tissue evidence="3">Gonad</tissue>
    </source>
</reference>
<dbReference type="AlphaFoldDB" id="A0A6P4ZAE8"/>
<dbReference type="PANTHER" id="PTHR11158">
    <property type="entry name" value="MSF1/PX19 RELATED"/>
    <property type="match status" value="1"/>
</dbReference>
<proteinExistence type="predicted"/>
<dbReference type="GeneID" id="109480551"/>
<dbReference type="GO" id="GO:0005758">
    <property type="term" value="C:mitochondrial intermembrane space"/>
    <property type="evidence" value="ECO:0007669"/>
    <property type="project" value="InterPro"/>
</dbReference>
<dbReference type="KEGG" id="bbel:109480551"/>
<evidence type="ECO:0000313" key="3">
    <source>
        <dbReference type="RefSeq" id="XP_019638335.1"/>
    </source>
</evidence>
<evidence type="ECO:0000259" key="1">
    <source>
        <dbReference type="PROSITE" id="PS50904"/>
    </source>
</evidence>
<dbReference type="Proteomes" id="UP000515135">
    <property type="component" value="Unplaced"/>
</dbReference>
<protein>
    <submittedName>
        <fullName evidence="3">PRELI domain containing protein 3B-like</fullName>
    </submittedName>
</protein>
<accession>A0A6P4ZAE8</accession>
<gene>
    <name evidence="3" type="primary">LOC109480551</name>
</gene>
<name>A0A6P4ZAE8_BRABE</name>
<sequence length="207" mass="23161">MKIWTSEHTFRHPWDTVAQAAWRKYPNPMNPSVVGVDVLDRRVDREGKLHSHRLLSTEWGLGSFIKKFLPIQMLGGDTCYVSEHSVVDPEKKTMVLQSTNLTFSNYVSVDERLTYEPHPTEKDSTLLTQEAIITVKGVSLSSYLEGIMANSISGNANKGRQAIEWVIGKINSEVSELAETAKSGMKDITDKVEKITHVSNKANTDSI</sequence>